<keyword evidence="1" id="KW-0479">Metal-binding</keyword>
<dbReference type="InterPro" id="IPR006121">
    <property type="entry name" value="HMA_dom"/>
</dbReference>
<dbReference type="PANTHER" id="PTHR46594:SF4">
    <property type="entry name" value="P-TYPE CATION-TRANSPORTING ATPASE"/>
    <property type="match status" value="1"/>
</dbReference>
<evidence type="ECO:0000313" key="4">
    <source>
        <dbReference type="Proteomes" id="UP000317593"/>
    </source>
</evidence>
<dbReference type="InterPro" id="IPR017969">
    <property type="entry name" value="Heavy-metal-associated_CS"/>
</dbReference>
<dbReference type="Proteomes" id="UP000317593">
    <property type="component" value="Unassembled WGS sequence"/>
</dbReference>
<protein>
    <submittedName>
        <fullName evidence="3">Copper chaperone</fullName>
    </submittedName>
</protein>
<dbReference type="CDD" id="cd00371">
    <property type="entry name" value="HMA"/>
    <property type="match status" value="1"/>
</dbReference>
<dbReference type="OrthoDB" id="1178902at2"/>
<organism evidence="3 4">
    <name type="scientific">Fodinibius sediminis</name>
    <dbReference type="NCBI Taxonomy" id="1214077"/>
    <lineage>
        <taxon>Bacteria</taxon>
        <taxon>Pseudomonadati</taxon>
        <taxon>Balneolota</taxon>
        <taxon>Balneolia</taxon>
        <taxon>Balneolales</taxon>
        <taxon>Balneolaceae</taxon>
        <taxon>Fodinibius</taxon>
    </lineage>
</organism>
<dbReference type="SUPFAM" id="SSF55008">
    <property type="entry name" value="HMA, heavy metal-associated domain"/>
    <property type="match status" value="1"/>
</dbReference>
<dbReference type="FunFam" id="3.30.70.100:FF:000001">
    <property type="entry name" value="ATPase copper transporting beta"/>
    <property type="match status" value="1"/>
</dbReference>
<dbReference type="PROSITE" id="PS50846">
    <property type="entry name" value="HMA_2"/>
    <property type="match status" value="1"/>
</dbReference>
<reference evidence="3 4" key="1">
    <citation type="submission" date="2017-05" db="EMBL/GenBank/DDBJ databases">
        <authorList>
            <person name="Varghese N."/>
            <person name="Submissions S."/>
        </authorList>
    </citation>
    <scope>NUCLEOTIDE SEQUENCE [LARGE SCALE GENOMIC DNA]</scope>
    <source>
        <strain evidence="3 4">DSM 21194</strain>
    </source>
</reference>
<name>A0A521C8C6_9BACT</name>
<evidence type="ECO:0000313" key="3">
    <source>
        <dbReference type="EMBL" id="SMO54960.1"/>
    </source>
</evidence>
<dbReference type="Gene3D" id="3.30.70.100">
    <property type="match status" value="1"/>
</dbReference>
<proteinExistence type="predicted"/>
<evidence type="ECO:0000256" key="1">
    <source>
        <dbReference type="ARBA" id="ARBA00022723"/>
    </source>
</evidence>
<dbReference type="PROSITE" id="PS01047">
    <property type="entry name" value="HMA_1"/>
    <property type="match status" value="1"/>
</dbReference>
<gene>
    <name evidence="3" type="ORF">SAMN06265218_10593</name>
</gene>
<dbReference type="PANTHER" id="PTHR46594">
    <property type="entry name" value="P-TYPE CATION-TRANSPORTING ATPASE"/>
    <property type="match status" value="1"/>
</dbReference>
<dbReference type="AlphaFoldDB" id="A0A521C8C6"/>
<dbReference type="GO" id="GO:0046872">
    <property type="term" value="F:metal ion binding"/>
    <property type="evidence" value="ECO:0007669"/>
    <property type="project" value="UniProtKB-KW"/>
</dbReference>
<accession>A0A521C8C6</accession>
<dbReference type="Pfam" id="PF00403">
    <property type="entry name" value="HMA"/>
    <property type="match status" value="1"/>
</dbReference>
<feature type="domain" description="HMA" evidence="2">
    <location>
        <begin position="12"/>
        <end position="78"/>
    </location>
</feature>
<evidence type="ECO:0000259" key="2">
    <source>
        <dbReference type="PROSITE" id="PS50846"/>
    </source>
</evidence>
<dbReference type="InterPro" id="IPR036163">
    <property type="entry name" value="HMA_dom_sf"/>
</dbReference>
<keyword evidence="4" id="KW-1185">Reference proteome</keyword>
<dbReference type="EMBL" id="FXTH01000005">
    <property type="protein sequence ID" value="SMO54960.1"/>
    <property type="molecule type" value="Genomic_DNA"/>
</dbReference>
<sequence length="84" mass="8972">MTNMNTGKTSLDTAYIQIGEMGCSGCANTIQDALNSLNGVEKATVDLEKESAAISFNAGTVSKNDFERVISEAGYEFRGFRLAP</sequence>